<proteinExistence type="predicted"/>
<evidence type="ECO:0000313" key="3">
    <source>
        <dbReference type="Proteomes" id="UP001595693"/>
    </source>
</evidence>
<gene>
    <name evidence="2" type="ORF">ACFOW3_08955</name>
</gene>
<dbReference type="RefSeq" id="WP_055394108.1">
    <property type="nucleotide sequence ID" value="NZ_CP183985.1"/>
</dbReference>
<protein>
    <submittedName>
        <fullName evidence="2">Uncharacterized protein</fullName>
    </submittedName>
</protein>
<feature type="region of interest" description="Disordered" evidence="1">
    <location>
        <begin position="26"/>
        <end position="48"/>
    </location>
</feature>
<accession>A0ABV8D8F2</accession>
<organism evidence="2 3">
    <name type="scientific">Acidovorax facilis</name>
    <dbReference type="NCBI Taxonomy" id="12917"/>
    <lineage>
        <taxon>Bacteria</taxon>
        <taxon>Pseudomonadati</taxon>
        <taxon>Pseudomonadota</taxon>
        <taxon>Betaproteobacteria</taxon>
        <taxon>Burkholderiales</taxon>
        <taxon>Comamonadaceae</taxon>
        <taxon>Acidovorax</taxon>
    </lineage>
</organism>
<reference evidence="3" key="1">
    <citation type="journal article" date="2019" name="Int. J. Syst. Evol. Microbiol.">
        <title>The Global Catalogue of Microorganisms (GCM) 10K type strain sequencing project: providing services to taxonomists for standard genome sequencing and annotation.</title>
        <authorList>
            <consortium name="The Broad Institute Genomics Platform"/>
            <consortium name="The Broad Institute Genome Sequencing Center for Infectious Disease"/>
            <person name="Wu L."/>
            <person name="Ma J."/>
        </authorList>
    </citation>
    <scope>NUCLEOTIDE SEQUENCE [LARGE SCALE GENOMIC DNA]</scope>
    <source>
        <strain evidence="3">CCUG 2113</strain>
    </source>
</reference>
<dbReference type="EMBL" id="JBHSAJ010000022">
    <property type="protein sequence ID" value="MFC3934754.1"/>
    <property type="molecule type" value="Genomic_DNA"/>
</dbReference>
<evidence type="ECO:0000313" key="2">
    <source>
        <dbReference type="EMBL" id="MFC3934754.1"/>
    </source>
</evidence>
<sequence length="67" mass="7548">MLSYDPTLSHHLEACPEAPFLQMGQPADRLLQRQQTDNLPLGRSDSHGLERELQFADLDCQEPQAMG</sequence>
<keyword evidence="3" id="KW-1185">Reference proteome</keyword>
<comment type="caution">
    <text evidence="2">The sequence shown here is derived from an EMBL/GenBank/DDBJ whole genome shotgun (WGS) entry which is preliminary data.</text>
</comment>
<dbReference type="Proteomes" id="UP001595693">
    <property type="component" value="Unassembled WGS sequence"/>
</dbReference>
<name>A0ABV8D8F2_9BURK</name>
<evidence type="ECO:0000256" key="1">
    <source>
        <dbReference type="SAM" id="MobiDB-lite"/>
    </source>
</evidence>